<comment type="caution">
    <text evidence="9">The sequence shown here is derived from an EMBL/GenBank/DDBJ whole genome shotgun (WGS) entry which is preliminary data.</text>
</comment>
<keyword evidence="1" id="KW-0132">Cell division</keyword>
<feature type="domain" description="Cdc23" evidence="8">
    <location>
        <begin position="13"/>
        <end position="231"/>
    </location>
</feature>
<feature type="repeat" description="TPR" evidence="7">
    <location>
        <begin position="428"/>
        <end position="461"/>
    </location>
</feature>
<accession>A0ABN8NR32</accession>
<keyword evidence="2" id="KW-0677">Repeat</keyword>
<dbReference type="InterPro" id="IPR019734">
    <property type="entry name" value="TPR_rpt"/>
</dbReference>
<dbReference type="SMART" id="SM00028">
    <property type="entry name" value="TPR"/>
    <property type="match status" value="6"/>
</dbReference>
<evidence type="ECO:0000313" key="9">
    <source>
        <dbReference type="EMBL" id="CAH3117136.1"/>
    </source>
</evidence>
<keyword evidence="3" id="KW-0498">Mitosis</keyword>
<dbReference type="PANTHER" id="PTHR12558">
    <property type="entry name" value="CELL DIVISION CYCLE 16,23,27"/>
    <property type="match status" value="1"/>
</dbReference>
<dbReference type="Proteomes" id="UP001159405">
    <property type="component" value="Unassembled WGS sequence"/>
</dbReference>
<evidence type="ECO:0000256" key="7">
    <source>
        <dbReference type="PROSITE-ProRule" id="PRU00339"/>
    </source>
</evidence>
<dbReference type="EMBL" id="CALNXK010000030">
    <property type="protein sequence ID" value="CAH3117136.1"/>
    <property type="molecule type" value="Genomic_DNA"/>
</dbReference>
<protein>
    <recommendedName>
        <fullName evidence="8">Cdc23 domain-containing protein</fullName>
    </recommendedName>
</protein>
<dbReference type="PANTHER" id="PTHR12558:SF10">
    <property type="entry name" value="CELL DIVISION CYCLE PROTEIN 23 HOMOLOG"/>
    <property type="match status" value="1"/>
</dbReference>
<dbReference type="Pfam" id="PF13414">
    <property type="entry name" value="TPR_11"/>
    <property type="match status" value="1"/>
</dbReference>
<dbReference type="Pfam" id="PF13181">
    <property type="entry name" value="TPR_8"/>
    <property type="match status" value="2"/>
</dbReference>
<evidence type="ECO:0000259" key="8">
    <source>
        <dbReference type="Pfam" id="PF04049"/>
    </source>
</evidence>
<evidence type="ECO:0000256" key="1">
    <source>
        <dbReference type="ARBA" id="ARBA00022618"/>
    </source>
</evidence>
<gene>
    <name evidence="9" type="ORF">PLOB_00025580</name>
</gene>
<dbReference type="SUPFAM" id="SSF48452">
    <property type="entry name" value="TPR-like"/>
    <property type="match status" value="3"/>
</dbReference>
<dbReference type="InterPro" id="IPR007192">
    <property type="entry name" value="APC8"/>
</dbReference>
<evidence type="ECO:0000256" key="5">
    <source>
        <dbReference type="ARBA" id="ARBA00022803"/>
    </source>
</evidence>
<proteinExistence type="predicted"/>
<evidence type="ECO:0000256" key="6">
    <source>
        <dbReference type="ARBA" id="ARBA00023306"/>
    </source>
</evidence>
<dbReference type="Pfam" id="PF04049">
    <property type="entry name" value="ANAPC8"/>
    <property type="match status" value="1"/>
</dbReference>
<name>A0ABN8NR32_9CNID</name>
<keyword evidence="10" id="KW-1185">Reference proteome</keyword>
<keyword evidence="4" id="KW-0833">Ubl conjugation pathway</keyword>
<feature type="repeat" description="TPR" evidence="7">
    <location>
        <begin position="394"/>
        <end position="427"/>
    </location>
</feature>
<dbReference type="PROSITE" id="PS50005">
    <property type="entry name" value="TPR"/>
    <property type="match status" value="2"/>
</dbReference>
<sequence>MAAVSSLSVCLPEIKRDLLYAVKECSERGLLHSAKWSSEMAYSIPSFTSPVYLPKSDYSDQQFIKDFDKYTLGKAFFDLKEFDRAAFFLEGCISQKAYFLYMYSRYLAGEKHKNDDMLDILGPQETVANKALTSLRAELCGKHRELDGFCLYLYGIVLKKLDLTEDSLKVMQEAVNKEPLHWGAWLELSSLCTEKEISGVCDMLSERPWPLCQIFQATAFQTFCSQHANSQCSCKQSAWKSMKVVATRAGCLGEWVFASYHLVNLVWTQATDNVIFSVFYQLQSLSLPSHWMTQFFQAHVAIDLQSYEEGLERYSNLSQAGFSENKYILLQTALAQYHARDFDAACDLFKEVQKRDPYSLEHVDTYSNILYVKEMKPELSYLAHHTNSIDKYREETCCVIGNYYSLHDQHEKAVTYFQRALKLNPQYTSAWTLMGHEFMERKNTSAAIEAYRKAIEVNCRDYRAWYGLGQTYEILKMPFYCLYYYRQAHKFRPNDSRMLVALGESYEKLERMQQAKKCYFRAMSVGDLEGMAVIKLARLHEKLQEDDDAAVHYNRYVEQTEIVGVMSVAELCSAYLFLSRYNLKKRNLEAAEMYAHKCCEFNEGREEGKGLLRQISNSRSSGGDGDRESCDAFTQELSLVGNITADHELAPTNLDFNTP</sequence>
<evidence type="ECO:0000256" key="2">
    <source>
        <dbReference type="ARBA" id="ARBA00022737"/>
    </source>
</evidence>
<dbReference type="Pfam" id="PF13432">
    <property type="entry name" value="TPR_16"/>
    <property type="match status" value="1"/>
</dbReference>
<evidence type="ECO:0000256" key="3">
    <source>
        <dbReference type="ARBA" id="ARBA00022776"/>
    </source>
</evidence>
<dbReference type="InterPro" id="IPR011990">
    <property type="entry name" value="TPR-like_helical_dom_sf"/>
</dbReference>
<dbReference type="Gene3D" id="1.25.40.10">
    <property type="entry name" value="Tetratricopeptide repeat domain"/>
    <property type="match status" value="3"/>
</dbReference>
<evidence type="ECO:0000313" key="10">
    <source>
        <dbReference type="Proteomes" id="UP001159405"/>
    </source>
</evidence>
<evidence type="ECO:0000256" key="4">
    <source>
        <dbReference type="ARBA" id="ARBA00022786"/>
    </source>
</evidence>
<keyword evidence="6" id="KW-0131">Cell cycle</keyword>
<organism evidence="9 10">
    <name type="scientific">Porites lobata</name>
    <dbReference type="NCBI Taxonomy" id="104759"/>
    <lineage>
        <taxon>Eukaryota</taxon>
        <taxon>Metazoa</taxon>
        <taxon>Cnidaria</taxon>
        <taxon>Anthozoa</taxon>
        <taxon>Hexacorallia</taxon>
        <taxon>Scleractinia</taxon>
        <taxon>Fungiina</taxon>
        <taxon>Poritidae</taxon>
        <taxon>Porites</taxon>
    </lineage>
</organism>
<keyword evidence="5 7" id="KW-0802">TPR repeat</keyword>
<reference evidence="9 10" key="1">
    <citation type="submission" date="2022-05" db="EMBL/GenBank/DDBJ databases">
        <authorList>
            <consortium name="Genoscope - CEA"/>
            <person name="William W."/>
        </authorList>
    </citation>
    <scope>NUCLEOTIDE SEQUENCE [LARGE SCALE GENOMIC DNA]</scope>
</reference>